<organism evidence="1">
    <name type="scientific">Anguilla anguilla</name>
    <name type="common">European freshwater eel</name>
    <name type="synonym">Muraena anguilla</name>
    <dbReference type="NCBI Taxonomy" id="7936"/>
    <lineage>
        <taxon>Eukaryota</taxon>
        <taxon>Metazoa</taxon>
        <taxon>Chordata</taxon>
        <taxon>Craniata</taxon>
        <taxon>Vertebrata</taxon>
        <taxon>Euteleostomi</taxon>
        <taxon>Actinopterygii</taxon>
        <taxon>Neopterygii</taxon>
        <taxon>Teleostei</taxon>
        <taxon>Anguilliformes</taxon>
        <taxon>Anguillidae</taxon>
        <taxon>Anguilla</taxon>
    </lineage>
</organism>
<accession>A0A0E9WAH7</accession>
<reference evidence="1" key="2">
    <citation type="journal article" date="2015" name="Fish Shellfish Immunol.">
        <title>Early steps in the European eel (Anguilla anguilla)-Vibrio vulnificus interaction in the gills: Role of the RtxA13 toxin.</title>
        <authorList>
            <person name="Callol A."/>
            <person name="Pajuelo D."/>
            <person name="Ebbesson L."/>
            <person name="Teles M."/>
            <person name="MacKenzie S."/>
            <person name="Amaro C."/>
        </authorList>
    </citation>
    <scope>NUCLEOTIDE SEQUENCE</scope>
</reference>
<name>A0A0E9WAH7_ANGAN</name>
<reference evidence="1" key="1">
    <citation type="submission" date="2014-11" db="EMBL/GenBank/DDBJ databases">
        <authorList>
            <person name="Amaro Gonzalez C."/>
        </authorList>
    </citation>
    <scope>NUCLEOTIDE SEQUENCE</scope>
</reference>
<dbReference type="EMBL" id="GBXM01021987">
    <property type="protein sequence ID" value="JAH86590.1"/>
    <property type="molecule type" value="Transcribed_RNA"/>
</dbReference>
<proteinExistence type="predicted"/>
<protein>
    <submittedName>
        <fullName evidence="1">Uncharacterized protein</fullName>
    </submittedName>
</protein>
<dbReference type="AlphaFoldDB" id="A0A0E9WAH7"/>
<sequence length="42" mass="4893">MKLHTYFCLLRTGFKGFHYNLAQFLCLVLNTHARIILGLPEV</sequence>
<evidence type="ECO:0000313" key="1">
    <source>
        <dbReference type="EMBL" id="JAH86590.1"/>
    </source>
</evidence>